<dbReference type="EMBL" id="AE015929">
    <property type="protein sequence ID" value="AAO05454.1"/>
    <property type="molecule type" value="Genomic_DNA"/>
</dbReference>
<proteinExistence type="predicted"/>
<dbReference type="KEGG" id="sep:SE_1813"/>
<dbReference type="eggNOG" id="ENOG50338VC">
    <property type="taxonomic scope" value="Bacteria"/>
</dbReference>
<evidence type="ECO:0000313" key="2">
    <source>
        <dbReference type="Proteomes" id="UP000001411"/>
    </source>
</evidence>
<reference evidence="1 2" key="1">
    <citation type="journal article" date="2003" name="Mol. Microbiol.">
        <title>Genome-based analysis of virulence genes in a non-biofilm-forming Staphylococcus epidermidis strain (ATCC 12228).</title>
        <authorList>
            <person name="Zhang Y.Q."/>
            <person name="Ren S.X."/>
            <person name="Li H.L."/>
            <person name="Wang Y.X."/>
            <person name="Fu G."/>
            <person name="Yang J."/>
            <person name="Qin Z.Q."/>
            <person name="Miao Y.G."/>
            <person name="Wang W.Y."/>
            <person name="Chen R.S."/>
            <person name="Shen Y."/>
            <person name="Chen Z."/>
            <person name="Yuan Z.H."/>
            <person name="Zhao G.P."/>
            <person name="Qu D."/>
            <person name="Danchin A."/>
            <person name="Wen Y.M."/>
        </authorList>
    </citation>
    <scope>NUCLEOTIDE SEQUENCE [LARGE SCALE GENOMIC DNA]</scope>
    <source>
        <strain evidence="2">ATCC 12228 / FDA PCI 1200</strain>
    </source>
</reference>
<organism evidence="1 2">
    <name type="scientific">Staphylococcus epidermidis (strain ATCC 12228 / FDA PCI 1200)</name>
    <dbReference type="NCBI Taxonomy" id="176280"/>
    <lineage>
        <taxon>Bacteria</taxon>
        <taxon>Bacillati</taxon>
        <taxon>Bacillota</taxon>
        <taxon>Bacilli</taxon>
        <taxon>Bacillales</taxon>
        <taxon>Staphylococcaceae</taxon>
        <taxon>Staphylococcus</taxon>
    </lineage>
</organism>
<dbReference type="AlphaFoldDB" id="A0A0H2VJQ9"/>
<dbReference type="Proteomes" id="UP000001411">
    <property type="component" value="Chromosome"/>
</dbReference>
<dbReference type="HOGENOM" id="CLU_1881779_0_0_9"/>
<keyword evidence="1" id="KW-0687">Ribonucleoprotein</keyword>
<name>A0A0H2VJQ9_STAES</name>
<keyword evidence="1" id="KW-0689">Ribosomal protein</keyword>
<gene>
    <name evidence="1" type="ordered locus">SE_1813</name>
</gene>
<dbReference type="GO" id="GO:0005840">
    <property type="term" value="C:ribosome"/>
    <property type="evidence" value="ECO:0007669"/>
    <property type="project" value="UniProtKB-KW"/>
</dbReference>
<evidence type="ECO:0000313" key="1">
    <source>
        <dbReference type="EMBL" id="AAO05454.1"/>
    </source>
</evidence>
<sequence>MHVGTSLNYVNLFDWYYSTSGASDTIFMKFPSRNSRATGPKIRVPRGPLSSRMITHAFSSNLIYEPSSRRTPDFVRTTTAFTTSPFLTTPPGVAFLTVHTIISPMFAVLRPDPPNTLIVRTSRAPELSATFKRVSCWIIS</sequence>
<protein>
    <submittedName>
        <fullName evidence="1">50S ribosomal protein L14</fullName>
    </submittedName>
</protein>
<accession>A0A0H2VJQ9</accession>